<evidence type="ECO:0000313" key="3">
    <source>
        <dbReference type="Proteomes" id="UP000324222"/>
    </source>
</evidence>
<organism evidence="2 3">
    <name type="scientific">Portunus trituberculatus</name>
    <name type="common">Swimming crab</name>
    <name type="synonym">Neptunus trituberculatus</name>
    <dbReference type="NCBI Taxonomy" id="210409"/>
    <lineage>
        <taxon>Eukaryota</taxon>
        <taxon>Metazoa</taxon>
        <taxon>Ecdysozoa</taxon>
        <taxon>Arthropoda</taxon>
        <taxon>Crustacea</taxon>
        <taxon>Multicrustacea</taxon>
        <taxon>Malacostraca</taxon>
        <taxon>Eumalacostraca</taxon>
        <taxon>Eucarida</taxon>
        <taxon>Decapoda</taxon>
        <taxon>Pleocyemata</taxon>
        <taxon>Brachyura</taxon>
        <taxon>Eubrachyura</taxon>
        <taxon>Portunoidea</taxon>
        <taxon>Portunidae</taxon>
        <taxon>Portuninae</taxon>
        <taxon>Portunus</taxon>
    </lineage>
</organism>
<reference evidence="2 3" key="1">
    <citation type="submission" date="2019-05" db="EMBL/GenBank/DDBJ databases">
        <title>Another draft genome of Portunus trituberculatus and its Hox gene families provides insights of decapod evolution.</title>
        <authorList>
            <person name="Jeong J.-H."/>
            <person name="Song I."/>
            <person name="Kim S."/>
            <person name="Choi T."/>
            <person name="Kim D."/>
            <person name="Ryu S."/>
            <person name="Kim W."/>
        </authorList>
    </citation>
    <scope>NUCLEOTIDE SEQUENCE [LARGE SCALE GENOMIC DNA]</scope>
    <source>
        <tissue evidence="2">Muscle</tissue>
    </source>
</reference>
<accession>A0A5B7FPM0</accession>
<dbReference type="Proteomes" id="UP000324222">
    <property type="component" value="Unassembled WGS sequence"/>
</dbReference>
<dbReference type="EMBL" id="VSRR010008846">
    <property type="protein sequence ID" value="MPC49391.1"/>
    <property type="molecule type" value="Genomic_DNA"/>
</dbReference>
<feature type="compositionally biased region" description="Polar residues" evidence="1">
    <location>
        <begin position="7"/>
        <end position="20"/>
    </location>
</feature>
<dbReference type="AlphaFoldDB" id="A0A5B7FPM0"/>
<protein>
    <submittedName>
        <fullName evidence="2">Uncharacterized protein</fullName>
    </submittedName>
</protein>
<sequence>MWRNAPNAPTQQDSSLTHPASQPDRLHQRTSHSVLIFYFDENVISDIQGYSGTRRAFLPLMQENDATSSQQGTQGTSSNIWMQITDDEHKKENLCYW</sequence>
<evidence type="ECO:0000256" key="1">
    <source>
        <dbReference type="SAM" id="MobiDB-lite"/>
    </source>
</evidence>
<feature type="region of interest" description="Disordered" evidence="1">
    <location>
        <begin position="1"/>
        <end position="26"/>
    </location>
</feature>
<proteinExistence type="predicted"/>
<name>A0A5B7FPM0_PORTR</name>
<gene>
    <name evidence="2" type="ORF">E2C01_043190</name>
</gene>
<feature type="compositionally biased region" description="Low complexity" evidence="1">
    <location>
        <begin position="67"/>
        <end position="78"/>
    </location>
</feature>
<evidence type="ECO:0000313" key="2">
    <source>
        <dbReference type="EMBL" id="MPC49391.1"/>
    </source>
</evidence>
<comment type="caution">
    <text evidence="2">The sequence shown here is derived from an EMBL/GenBank/DDBJ whole genome shotgun (WGS) entry which is preliminary data.</text>
</comment>
<feature type="region of interest" description="Disordered" evidence="1">
    <location>
        <begin position="65"/>
        <end position="84"/>
    </location>
</feature>
<keyword evidence="3" id="KW-1185">Reference proteome</keyword>